<comment type="caution">
    <text evidence="4">The sequence shown here is derived from an EMBL/GenBank/DDBJ whole genome shotgun (WGS) entry which is preliminary data.</text>
</comment>
<evidence type="ECO:0000313" key="5">
    <source>
        <dbReference type="Proteomes" id="UP001165080"/>
    </source>
</evidence>
<dbReference type="AlphaFoldDB" id="A0A9W6F2P6"/>
<dbReference type="SUPFAM" id="SSF53474">
    <property type="entry name" value="alpha/beta-Hydrolases"/>
    <property type="match status" value="1"/>
</dbReference>
<evidence type="ECO:0000259" key="3">
    <source>
        <dbReference type="Pfam" id="PF12146"/>
    </source>
</evidence>
<dbReference type="EMBL" id="BRXU01000010">
    <property type="protein sequence ID" value="GLC54403.1"/>
    <property type="molecule type" value="Genomic_DNA"/>
</dbReference>
<feature type="compositionally biased region" description="Low complexity" evidence="2">
    <location>
        <begin position="85"/>
        <end position="97"/>
    </location>
</feature>
<evidence type="ECO:0000256" key="1">
    <source>
        <dbReference type="ARBA" id="ARBA00022801"/>
    </source>
</evidence>
<feature type="compositionally biased region" description="Low complexity" evidence="2">
    <location>
        <begin position="223"/>
        <end position="240"/>
    </location>
</feature>
<feature type="compositionally biased region" description="Pro residues" evidence="2">
    <location>
        <begin position="412"/>
        <end position="424"/>
    </location>
</feature>
<feature type="region of interest" description="Disordered" evidence="2">
    <location>
        <begin position="583"/>
        <end position="606"/>
    </location>
</feature>
<feature type="region of interest" description="Disordered" evidence="2">
    <location>
        <begin position="199"/>
        <end position="240"/>
    </location>
</feature>
<keyword evidence="5" id="KW-1185">Reference proteome</keyword>
<dbReference type="Pfam" id="PF12146">
    <property type="entry name" value="Hydrolase_4"/>
    <property type="match status" value="1"/>
</dbReference>
<protein>
    <recommendedName>
        <fullName evidence="3">Serine aminopeptidase S33 domain-containing protein</fullName>
    </recommendedName>
</protein>
<feature type="domain" description="Serine aminopeptidase S33" evidence="3">
    <location>
        <begin position="105"/>
        <end position="198"/>
    </location>
</feature>
<reference evidence="4 5" key="1">
    <citation type="journal article" date="2023" name="Commun. Biol.">
        <title>Reorganization of the ancestral sex-determining regions during the evolution of trioecy in Pleodorina starrii.</title>
        <authorList>
            <person name="Takahashi K."/>
            <person name="Suzuki S."/>
            <person name="Kawai-Toyooka H."/>
            <person name="Yamamoto K."/>
            <person name="Hamaji T."/>
            <person name="Ootsuki R."/>
            <person name="Yamaguchi H."/>
            <person name="Kawachi M."/>
            <person name="Higashiyama T."/>
            <person name="Nozaki H."/>
        </authorList>
    </citation>
    <scope>NUCLEOTIDE SEQUENCE [LARGE SCALE GENOMIC DNA]</scope>
    <source>
        <strain evidence="4 5">NIES-4479</strain>
    </source>
</reference>
<feature type="compositionally biased region" description="Low complexity" evidence="2">
    <location>
        <begin position="425"/>
        <end position="434"/>
    </location>
</feature>
<accession>A0A9W6F2P6</accession>
<dbReference type="InterPro" id="IPR022742">
    <property type="entry name" value="Hydrolase_4"/>
</dbReference>
<dbReference type="InterPro" id="IPR029058">
    <property type="entry name" value="AB_hydrolase_fold"/>
</dbReference>
<feature type="compositionally biased region" description="Gly residues" evidence="2">
    <location>
        <begin position="592"/>
        <end position="606"/>
    </location>
</feature>
<organism evidence="4 5">
    <name type="scientific">Pleodorina starrii</name>
    <dbReference type="NCBI Taxonomy" id="330485"/>
    <lineage>
        <taxon>Eukaryota</taxon>
        <taxon>Viridiplantae</taxon>
        <taxon>Chlorophyta</taxon>
        <taxon>core chlorophytes</taxon>
        <taxon>Chlorophyceae</taxon>
        <taxon>CS clade</taxon>
        <taxon>Chlamydomonadales</taxon>
        <taxon>Volvocaceae</taxon>
        <taxon>Pleodorina</taxon>
    </lineage>
</organism>
<evidence type="ECO:0000313" key="4">
    <source>
        <dbReference type="EMBL" id="GLC54403.1"/>
    </source>
</evidence>
<feature type="region of interest" description="Disordered" evidence="2">
    <location>
        <begin position="492"/>
        <end position="520"/>
    </location>
</feature>
<dbReference type="GO" id="GO:0004553">
    <property type="term" value="F:hydrolase activity, hydrolyzing O-glycosyl compounds"/>
    <property type="evidence" value="ECO:0007669"/>
    <property type="project" value="TreeGrafter"/>
</dbReference>
<dbReference type="PANTHER" id="PTHR16138">
    <property type="entry name" value="MYCOPHENOLIC ACID ACYL-GLUCURONIDE ESTERASE, MITOCHONDRIAL"/>
    <property type="match status" value="1"/>
</dbReference>
<dbReference type="PANTHER" id="PTHR16138:SF7">
    <property type="entry name" value="PALMITOYL-PROTEIN THIOESTERASE ABHD10, MITOCHONDRIAL"/>
    <property type="match status" value="1"/>
</dbReference>
<feature type="region of interest" description="Disordered" evidence="2">
    <location>
        <begin position="67"/>
        <end position="97"/>
    </location>
</feature>
<keyword evidence="1" id="KW-0378">Hydrolase</keyword>
<gene>
    <name evidence="4" type="primary">PLEST005104</name>
    <name evidence="4" type="ORF">PLESTB_000859900</name>
</gene>
<dbReference type="Gene3D" id="3.40.50.1820">
    <property type="entry name" value="alpha/beta hydrolase"/>
    <property type="match status" value="1"/>
</dbReference>
<feature type="compositionally biased region" description="Low complexity" evidence="2">
    <location>
        <begin position="199"/>
        <end position="211"/>
    </location>
</feature>
<evidence type="ECO:0000256" key="2">
    <source>
        <dbReference type="SAM" id="MobiDB-lite"/>
    </source>
</evidence>
<dbReference type="InterPro" id="IPR052382">
    <property type="entry name" value="ABHD10_acyl-thioesterase"/>
</dbReference>
<feature type="compositionally biased region" description="Pro residues" evidence="2">
    <location>
        <begin position="70"/>
        <end position="84"/>
    </location>
</feature>
<dbReference type="Proteomes" id="UP001165080">
    <property type="component" value="Unassembled WGS sequence"/>
</dbReference>
<proteinExistence type="predicted"/>
<dbReference type="OrthoDB" id="408373at2759"/>
<name>A0A9W6F2P6_9CHLO</name>
<feature type="region of interest" description="Disordered" evidence="2">
    <location>
        <begin position="410"/>
        <end position="444"/>
    </location>
</feature>
<sequence>MMKAWSVPAGDSLARGLCPDFDRGPDDLDPILDVLDVESLPLRWLNLDATGAAALAYRHYLPSGLAAPLPQQPPRPSPPTPPATPAAAAPAVPSPRTVSPSLDVCVLYCNGLKSHMSGVKVRRALNVAAAAGCEFLCFDYSGFGASRSGPFESCGLQDWVEDAAVLLAHVVRARRVVIVGSSIGGWVALRLAQMHRQHQQQQQQQRQQLAACEPATQQPATQPGSAPTVSSSSSGSPAATATIGERNTAAAGFTAAAPTATPAATATNTCEHLPTTPATAAISGLLLIAPAVDLSEVRWAAMTEPQQRAVLYDGALVLIGSPYQMNGGDAVGVSYFAQGRRNLLHSPTARNEPLRPGVSYSGPLTVPESLRLLLSDCAQGQLPTSAAQLPLTAGKSDAVALSAAAAVAAAAAPPPPPPPPPLAPPATRTAAKASLPTAAGASTGPCEGAAISVVDVPVVILHGSEDEVVPLQHSEALLRALSNMSAAAATPATANPAAATGSSSTTTTTTTTTTSGMGTAPIATTTAADAFDAVRPPRSQPAGSGAASLVVLTGGDHRLSCPAGLRALQQALMGLLRGGVAAATGPTEPSGPGVGGGGAGGGSADG</sequence>